<reference evidence="4" key="1">
    <citation type="journal article" date="2019" name="Int. J. Syst. Evol. Microbiol.">
        <title>The Global Catalogue of Microorganisms (GCM) 10K type strain sequencing project: providing services to taxonomists for standard genome sequencing and annotation.</title>
        <authorList>
            <consortium name="The Broad Institute Genomics Platform"/>
            <consortium name="The Broad Institute Genome Sequencing Center for Infectious Disease"/>
            <person name="Wu L."/>
            <person name="Ma J."/>
        </authorList>
    </citation>
    <scope>NUCLEOTIDE SEQUENCE [LARGE SCALE GENOMIC DNA]</scope>
    <source>
        <strain evidence="4">JCM 16227</strain>
    </source>
</reference>
<dbReference type="Proteomes" id="UP001501170">
    <property type="component" value="Unassembled WGS sequence"/>
</dbReference>
<feature type="transmembrane region" description="Helical" evidence="2">
    <location>
        <begin position="26"/>
        <end position="44"/>
    </location>
</feature>
<sequence>MSNPQTPEQQTPEEPATAARPVNRRWQAIASVLILLAALGLWAASRMQWATILVAPDLGPAREFTVHGSDWSPWLTPVAIAMAAAVIAQFALRGWALRIVAILVAIGGGVAVIPAISLLTEGEDNLYIVQMVDVPARAVVDGIPTESTPGYLVIASAICAVLGAVAMARTANQGGMSSKYSAPAARRDELERQIFTERERAAAAGEPAAPAPNERLLWDSLDEGIDPTDDPADHSADDAGPTR</sequence>
<keyword evidence="4" id="KW-1185">Reference proteome</keyword>
<evidence type="ECO:0000256" key="2">
    <source>
        <dbReference type="SAM" id="Phobius"/>
    </source>
</evidence>
<dbReference type="InterPro" id="IPR011746">
    <property type="entry name" value="Trp_synth-assoc_CHP"/>
</dbReference>
<feature type="transmembrane region" description="Helical" evidence="2">
    <location>
        <begin position="99"/>
        <end position="119"/>
    </location>
</feature>
<feature type="region of interest" description="Disordered" evidence="1">
    <location>
        <begin position="1"/>
        <end position="20"/>
    </location>
</feature>
<evidence type="ECO:0000256" key="1">
    <source>
        <dbReference type="SAM" id="MobiDB-lite"/>
    </source>
</evidence>
<keyword evidence="2" id="KW-1133">Transmembrane helix</keyword>
<name>A0ABP5UQJ0_9ACTN</name>
<protein>
    <submittedName>
        <fullName evidence="3">TIGR02234 family membrane protein</fullName>
    </submittedName>
</protein>
<feature type="compositionally biased region" description="Low complexity" evidence="1">
    <location>
        <begin position="1"/>
        <end position="19"/>
    </location>
</feature>
<dbReference type="Pfam" id="PF09534">
    <property type="entry name" value="Trp_oprn_chp"/>
    <property type="match status" value="1"/>
</dbReference>
<keyword evidence="2" id="KW-0472">Membrane</keyword>
<dbReference type="NCBIfam" id="TIGR02234">
    <property type="entry name" value="trp_oprn_chp"/>
    <property type="match status" value="1"/>
</dbReference>
<evidence type="ECO:0000313" key="3">
    <source>
        <dbReference type="EMBL" id="GAA2385254.1"/>
    </source>
</evidence>
<feature type="compositionally biased region" description="Acidic residues" evidence="1">
    <location>
        <begin position="220"/>
        <end position="230"/>
    </location>
</feature>
<organism evidence="3 4">
    <name type="scientific">Gordonia cholesterolivorans</name>
    <dbReference type="NCBI Taxonomy" id="559625"/>
    <lineage>
        <taxon>Bacteria</taxon>
        <taxon>Bacillati</taxon>
        <taxon>Actinomycetota</taxon>
        <taxon>Actinomycetes</taxon>
        <taxon>Mycobacteriales</taxon>
        <taxon>Gordoniaceae</taxon>
        <taxon>Gordonia</taxon>
    </lineage>
</organism>
<comment type="caution">
    <text evidence="3">The sequence shown here is derived from an EMBL/GenBank/DDBJ whole genome shotgun (WGS) entry which is preliminary data.</text>
</comment>
<feature type="region of interest" description="Disordered" evidence="1">
    <location>
        <begin position="198"/>
        <end position="243"/>
    </location>
</feature>
<feature type="transmembrane region" description="Helical" evidence="2">
    <location>
        <begin position="150"/>
        <end position="168"/>
    </location>
</feature>
<evidence type="ECO:0000313" key="4">
    <source>
        <dbReference type="Proteomes" id="UP001501170"/>
    </source>
</evidence>
<dbReference type="InterPro" id="IPR019051">
    <property type="entry name" value="Trp_biosyn_TM_oprn/chp"/>
</dbReference>
<proteinExistence type="predicted"/>
<dbReference type="EMBL" id="BAAARB010000014">
    <property type="protein sequence ID" value="GAA2385254.1"/>
    <property type="molecule type" value="Genomic_DNA"/>
</dbReference>
<keyword evidence="2" id="KW-0812">Transmembrane</keyword>
<accession>A0ABP5UQJ0</accession>
<gene>
    <name evidence="3" type="ORF">GCM10009855_26850</name>
</gene>
<feature type="compositionally biased region" description="Low complexity" evidence="1">
    <location>
        <begin position="202"/>
        <end position="215"/>
    </location>
</feature>
<dbReference type="RefSeq" id="WP_006895387.1">
    <property type="nucleotide sequence ID" value="NZ_BAAARB010000014.1"/>
</dbReference>
<feature type="transmembrane region" description="Helical" evidence="2">
    <location>
        <begin position="74"/>
        <end position="92"/>
    </location>
</feature>